<feature type="transmembrane region" description="Helical" evidence="1">
    <location>
        <begin position="7"/>
        <end position="26"/>
    </location>
</feature>
<evidence type="ECO:0000313" key="3">
    <source>
        <dbReference type="Proteomes" id="UP001168524"/>
    </source>
</evidence>
<keyword evidence="1" id="KW-0472">Membrane</keyword>
<organism evidence="2 3">
    <name type="scientific">Acinetobacter thutiue</name>
    <dbReference type="NCBI Taxonomy" id="2998078"/>
    <lineage>
        <taxon>Bacteria</taxon>
        <taxon>Pseudomonadati</taxon>
        <taxon>Pseudomonadota</taxon>
        <taxon>Gammaproteobacteria</taxon>
        <taxon>Moraxellales</taxon>
        <taxon>Moraxellaceae</taxon>
        <taxon>Acinetobacter</taxon>
    </lineage>
</organism>
<gene>
    <name evidence="2" type="ORF">QTA56_07465</name>
</gene>
<name>A0ABT7WNC0_9GAMM</name>
<accession>A0ABT7WNC0</accession>
<evidence type="ECO:0000256" key="1">
    <source>
        <dbReference type="SAM" id="Phobius"/>
    </source>
</evidence>
<dbReference type="EMBL" id="JAUDZE010000002">
    <property type="protein sequence ID" value="MDN0014074.1"/>
    <property type="molecule type" value="Genomic_DNA"/>
</dbReference>
<reference evidence="2" key="1">
    <citation type="submission" date="2023-06" db="EMBL/GenBank/DDBJ databases">
        <title>Two novel species of Acinetobacter isolated from motorbike repairing workshop in Vietnam.</title>
        <authorList>
            <person name="Le N.T.T."/>
        </authorList>
    </citation>
    <scope>NUCLEOTIDE SEQUENCE</scope>
    <source>
        <strain evidence="2">VNH17</strain>
    </source>
</reference>
<evidence type="ECO:0000313" key="2">
    <source>
        <dbReference type="EMBL" id="MDN0014074.1"/>
    </source>
</evidence>
<proteinExistence type="predicted"/>
<keyword evidence="1" id="KW-0812">Transmembrane</keyword>
<keyword evidence="1" id="KW-1133">Transmembrane helix</keyword>
<keyword evidence="3" id="KW-1185">Reference proteome</keyword>
<dbReference type="RefSeq" id="WP_267980306.1">
    <property type="nucleotide sequence ID" value="NZ_JAPQKF010000002.1"/>
</dbReference>
<comment type="caution">
    <text evidence="2">The sequence shown here is derived from an EMBL/GenBank/DDBJ whole genome shotgun (WGS) entry which is preliminary data.</text>
</comment>
<protein>
    <submittedName>
        <fullName evidence="2">Uncharacterized protein</fullName>
    </submittedName>
</protein>
<sequence length="190" mass="21382">MSKGFKFSILAIIGLILFVIGVGSLYKPSVKKESDSIDKNIAQNEQYEKSLEQAAIAMHESKLEAKQKELNPPINASLSIEQTKDFIHRVEQLKSTDTQVNLEYLPDVAAQSRKYNALIDEAEKLYGVIDISNPYRYCTSMANYARALWELKYSKATESKESLDNTRKTFQASYIDAQKGCLEDIQAAGK</sequence>
<dbReference type="Proteomes" id="UP001168524">
    <property type="component" value="Unassembled WGS sequence"/>
</dbReference>